<feature type="binding site" evidence="8 10">
    <location>
        <position position="93"/>
    </location>
    <ligand>
        <name>substrate</name>
    </ligand>
</feature>
<feature type="binding site" evidence="8 10">
    <location>
        <begin position="123"/>
        <end position="124"/>
    </location>
    <ligand>
        <name>substrate</name>
    </ligand>
</feature>
<keyword evidence="7 8" id="KW-0456">Lyase</keyword>
<dbReference type="GO" id="GO:0009073">
    <property type="term" value="P:aromatic amino acid family biosynthetic process"/>
    <property type="evidence" value="ECO:0007669"/>
    <property type="project" value="UniProtKB-KW"/>
</dbReference>
<dbReference type="AlphaFoldDB" id="A0A917B5G3"/>
<dbReference type="HAMAP" id="MF_00169">
    <property type="entry name" value="AroQ"/>
    <property type="match status" value="1"/>
</dbReference>
<feature type="active site" description="Proton donor" evidence="8 9">
    <location>
        <position position="122"/>
    </location>
</feature>
<comment type="similarity">
    <text evidence="3 8">Belongs to the type-II 3-dehydroquinase family.</text>
</comment>
<sequence>MSELGSASSTGSVGSAASVGSLTVLVLNGPNLGRLGSREPDVYGSQDLVALTKQLGEAAPDGVSIEVRQTDDEGELIGWLHGAVDARTPVILNPAAFTHYSYGLRDAAAMVTKAGLPLIEVHISNPHARESFRHNSVISAVATGVIAGFGFDSYRLALDQIIRTIG</sequence>
<evidence type="ECO:0000256" key="7">
    <source>
        <dbReference type="ARBA" id="ARBA00023239"/>
    </source>
</evidence>
<evidence type="ECO:0000313" key="13">
    <source>
        <dbReference type="Proteomes" id="UP000598775"/>
    </source>
</evidence>
<name>A0A917B5G3_9MICO</name>
<dbReference type="PIRSF" id="PIRSF001399">
    <property type="entry name" value="DHquinase_II"/>
    <property type="match status" value="1"/>
</dbReference>
<comment type="function">
    <text evidence="8">Catalyzes a trans-dehydration via an enolate intermediate.</text>
</comment>
<dbReference type="PANTHER" id="PTHR21272:SF3">
    <property type="entry name" value="CATABOLIC 3-DEHYDROQUINASE"/>
    <property type="match status" value="1"/>
</dbReference>
<dbReference type="CDD" id="cd00466">
    <property type="entry name" value="DHQase_II"/>
    <property type="match status" value="1"/>
</dbReference>
<evidence type="ECO:0000256" key="5">
    <source>
        <dbReference type="ARBA" id="ARBA00012060"/>
    </source>
</evidence>
<dbReference type="PROSITE" id="PS01029">
    <property type="entry name" value="DEHYDROQUINASE_II"/>
    <property type="match status" value="1"/>
</dbReference>
<comment type="subunit">
    <text evidence="4 8">Homododecamer.</text>
</comment>
<feature type="binding site" evidence="8 10">
    <location>
        <position position="133"/>
    </location>
    <ligand>
        <name>substrate</name>
    </ligand>
</feature>
<evidence type="ECO:0000256" key="8">
    <source>
        <dbReference type="HAMAP-Rule" id="MF_00169"/>
    </source>
</evidence>
<evidence type="ECO:0000256" key="9">
    <source>
        <dbReference type="PIRSR" id="PIRSR001399-1"/>
    </source>
</evidence>
<dbReference type="PANTHER" id="PTHR21272">
    <property type="entry name" value="CATABOLIC 3-DEHYDROQUINASE"/>
    <property type="match status" value="1"/>
</dbReference>
<dbReference type="GO" id="GO:0008652">
    <property type="term" value="P:amino acid biosynthetic process"/>
    <property type="evidence" value="ECO:0007669"/>
    <property type="project" value="UniProtKB-KW"/>
</dbReference>
<dbReference type="NCBIfam" id="NF003807">
    <property type="entry name" value="PRK05395.1-4"/>
    <property type="match status" value="1"/>
</dbReference>
<feature type="binding site" evidence="8 10">
    <location>
        <position position="99"/>
    </location>
    <ligand>
        <name>substrate</name>
    </ligand>
</feature>
<comment type="catalytic activity">
    <reaction evidence="1 8">
        <text>3-dehydroquinate = 3-dehydroshikimate + H2O</text>
        <dbReference type="Rhea" id="RHEA:21096"/>
        <dbReference type="ChEBI" id="CHEBI:15377"/>
        <dbReference type="ChEBI" id="CHEBI:16630"/>
        <dbReference type="ChEBI" id="CHEBI:32364"/>
        <dbReference type="EC" id="4.2.1.10"/>
    </reaction>
</comment>
<dbReference type="GO" id="GO:0003855">
    <property type="term" value="F:3-dehydroquinate dehydratase activity"/>
    <property type="evidence" value="ECO:0007669"/>
    <property type="project" value="UniProtKB-UniRule"/>
</dbReference>
<dbReference type="SUPFAM" id="SSF52304">
    <property type="entry name" value="Type II 3-dehydroquinate dehydratase"/>
    <property type="match status" value="1"/>
</dbReference>
<feature type="site" description="Transition state stabilizer" evidence="8 11">
    <location>
        <position position="38"/>
    </location>
</feature>
<feature type="active site" description="Proton acceptor" evidence="8 9">
    <location>
        <position position="43"/>
    </location>
</feature>
<gene>
    <name evidence="8 12" type="primary">aroQ</name>
    <name evidence="12" type="ORF">GCM10011399_16330</name>
</gene>
<protein>
    <recommendedName>
        <fullName evidence="5 8">3-dehydroquinate dehydratase</fullName>
        <shortName evidence="8">3-dehydroquinase</shortName>
        <ecNumber evidence="5 8">4.2.1.10</ecNumber>
    </recommendedName>
    <alternativeName>
        <fullName evidence="8">Type II DHQase</fullName>
    </alternativeName>
</protein>
<keyword evidence="8" id="KW-0028">Amino-acid biosynthesis</keyword>
<evidence type="ECO:0000256" key="11">
    <source>
        <dbReference type="PIRSR" id="PIRSR001399-3"/>
    </source>
</evidence>
<dbReference type="Pfam" id="PF01220">
    <property type="entry name" value="DHquinase_II"/>
    <property type="match status" value="1"/>
</dbReference>
<evidence type="ECO:0000313" key="12">
    <source>
        <dbReference type="EMBL" id="GGF23476.1"/>
    </source>
</evidence>
<accession>A0A917B5G3</accession>
<evidence type="ECO:0000256" key="2">
    <source>
        <dbReference type="ARBA" id="ARBA00004902"/>
    </source>
</evidence>
<keyword evidence="13" id="KW-1185">Reference proteome</keyword>
<dbReference type="InterPro" id="IPR001874">
    <property type="entry name" value="DHquinase_II"/>
</dbReference>
<comment type="caution">
    <text evidence="12">The sequence shown here is derived from an EMBL/GenBank/DDBJ whole genome shotgun (WGS) entry which is preliminary data.</text>
</comment>
<proteinExistence type="inferred from homology"/>
<dbReference type="NCBIfam" id="NF003805">
    <property type="entry name" value="PRK05395.1-2"/>
    <property type="match status" value="1"/>
</dbReference>
<dbReference type="InterPro" id="IPR018509">
    <property type="entry name" value="DHquinase_II_CS"/>
</dbReference>
<keyword evidence="6 8" id="KW-0057">Aromatic amino acid biosynthesis</keyword>
<reference evidence="12 13" key="1">
    <citation type="journal article" date="2014" name="Int. J. Syst. Evol. Microbiol.">
        <title>Complete genome sequence of Corynebacterium casei LMG S-19264T (=DSM 44701T), isolated from a smear-ripened cheese.</title>
        <authorList>
            <consortium name="US DOE Joint Genome Institute (JGI-PGF)"/>
            <person name="Walter F."/>
            <person name="Albersmeier A."/>
            <person name="Kalinowski J."/>
            <person name="Ruckert C."/>
        </authorList>
    </citation>
    <scope>NUCLEOTIDE SEQUENCE [LARGE SCALE GENOMIC DNA]</scope>
    <source>
        <strain evidence="12 13">CGMCC 1.12976</strain>
    </source>
</reference>
<dbReference type="Proteomes" id="UP000598775">
    <property type="component" value="Unassembled WGS sequence"/>
</dbReference>
<evidence type="ECO:0000256" key="4">
    <source>
        <dbReference type="ARBA" id="ARBA00011193"/>
    </source>
</evidence>
<dbReference type="InterPro" id="IPR036441">
    <property type="entry name" value="DHquinase_II_sf"/>
</dbReference>
<evidence type="ECO:0000256" key="6">
    <source>
        <dbReference type="ARBA" id="ARBA00023141"/>
    </source>
</evidence>
<dbReference type="EMBL" id="BMGP01000003">
    <property type="protein sequence ID" value="GGF23476.1"/>
    <property type="molecule type" value="Genomic_DNA"/>
</dbReference>
<comment type="pathway">
    <text evidence="2 8">Metabolic intermediate biosynthesis; chorismate biosynthesis; chorismate from D-erythrose 4-phosphate and phosphoenolpyruvate: step 3/7.</text>
</comment>
<dbReference type="Gene3D" id="3.40.50.9100">
    <property type="entry name" value="Dehydroquinase, class II"/>
    <property type="match status" value="1"/>
</dbReference>
<evidence type="ECO:0000256" key="3">
    <source>
        <dbReference type="ARBA" id="ARBA00011037"/>
    </source>
</evidence>
<dbReference type="GO" id="GO:0009423">
    <property type="term" value="P:chorismate biosynthetic process"/>
    <property type="evidence" value="ECO:0007669"/>
    <property type="project" value="UniProtKB-UniRule"/>
</dbReference>
<evidence type="ECO:0000256" key="1">
    <source>
        <dbReference type="ARBA" id="ARBA00001864"/>
    </source>
</evidence>
<feature type="binding site" evidence="8 10">
    <location>
        <position position="106"/>
    </location>
    <ligand>
        <name>substrate</name>
    </ligand>
</feature>
<evidence type="ECO:0000256" key="10">
    <source>
        <dbReference type="PIRSR" id="PIRSR001399-2"/>
    </source>
</evidence>
<dbReference type="GO" id="GO:0019631">
    <property type="term" value="P:quinate catabolic process"/>
    <property type="evidence" value="ECO:0007669"/>
    <property type="project" value="TreeGrafter"/>
</dbReference>
<organism evidence="12 13">
    <name type="scientific">Subtercola lobariae</name>
    <dbReference type="NCBI Taxonomy" id="1588641"/>
    <lineage>
        <taxon>Bacteria</taxon>
        <taxon>Bacillati</taxon>
        <taxon>Actinomycetota</taxon>
        <taxon>Actinomycetes</taxon>
        <taxon>Micrococcales</taxon>
        <taxon>Microbacteriaceae</taxon>
        <taxon>Subtercola</taxon>
    </lineage>
</organism>
<dbReference type="EC" id="4.2.1.10" evidence="5 8"/>